<dbReference type="Proteomes" id="UP001430647">
    <property type="component" value="Unassembled WGS sequence"/>
</dbReference>
<organism evidence="6">
    <name type="scientific">Xanthomonas indica</name>
    <dbReference type="NCBI Taxonomy" id="2912242"/>
    <lineage>
        <taxon>Bacteria</taxon>
        <taxon>Pseudomonadati</taxon>
        <taxon>Pseudomonadota</taxon>
        <taxon>Gammaproteobacteria</taxon>
        <taxon>Lysobacterales</taxon>
        <taxon>Lysobacteraceae</taxon>
        <taxon>Xanthomonas</taxon>
    </lineage>
</organism>
<feature type="domain" description="VWFA" evidence="4">
    <location>
        <begin position="98"/>
        <end position="285"/>
    </location>
</feature>
<evidence type="ECO:0000256" key="3">
    <source>
        <dbReference type="SAM" id="Phobius"/>
    </source>
</evidence>
<protein>
    <submittedName>
        <fullName evidence="6">VWA domain-containing protein</fullName>
    </submittedName>
</protein>
<keyword evidence="3" id="KW-0812">Transmembrane</keyword>
<evidence type="ECO:0000256" key="2">
    <source>
        <dbReference type="SAM" id="MobiDB-lite"/>
    </source>
</evidence>
<dbReference type="KEGG" id="xin:Q7W82_18515"/>
<evidence type="ECO:0000313" key="7">
    <source>
        <dbReference type="Proteomes" id="UP001430647"/>
    </source>
</evidence>
<dbReference type="SUPFAM" id="SSF48452">
    <property type="entry name" value="TPR-like"/>
    <property type="match status" value="1"/>
</dbReference>
<reference evidence="5 7" key="1">
    <citation type="journal article" date="2022" name="Curr. Microbiol.">
        <title>Xanthomonas indica sp. nov., a Novel Member of Non-Pathogenic Xanthomonas Community from Healthy Rice Seeds.</title>
        <authorList>
            <person name="Rana R."/>
            <person name="Madhavan V.N."/>
            <person name="Saroha T."/>
            <person name="Bansal K."/>
            <person name="Kaur A."/>
            <person name="Sonti R.V."/>
            <person name="Patel H.K."/>
            <person name="Patil P.B."/>
        </authorList>
    </citation>
    <scope>NUCLEOTIDE SEQUENCE [LARGE SCALE GENOMIC DNA]</scope>
    <source>
        <strain evidence="5 7">PPL560</strain>
    </source>
</reference>
<reference evidence="6" key="3">
    <citation type="submission" date="2023-08" db="EMBL/GenBank/DDBJ databases">
        <title>Complete genome sequence of Xanthomonas indica.</title>
        <authorList>
            <person name="Patil P.B."/>
            <person name="Rana R."/>
        </authorList>
    </citation>
    <scope>NUCLEOTIDE SEQUENCE</scope>
    <source>
        <strain evidence="6">PPL560</strain>
    </source>
</reference>
<accession>A0AAU8I470</accession>
<keyword evidence="3" id="KW-1133">Transmembrane helix</keyword>
<evidence type="ECO:0000313" key="6">
    <source>
        <dbReference type="EMBL" id="XCI80224.1"/>
    </source>
</evidence>
<dbReference type="InterPro" id="IPR011990">
    <property type="entry name" value="TPR-like_helical_dom_sf"/>
</dbReference>
<gene>
    <name evidence="5" type="ORF">L3V74_14655</name>
    <name evidence="6" type="ORF">Q7W82_18515</name>
</gene>
<feature type="compositionally biased region" description="Low complexity" evidence="2">
    <location>
        <begin position="558"/>
        <end position="580"/>
    </location>
</feature>
<dbReference type="PROSITE" id="PS50293">
    <property type="entry name" value="TPR_REGION"/>
    <property type="match status" value="1"/>
</dbReference>
<dbReference type="SUPFAM" id="SSF53300">
    <property type="entry name" value="vWA-like"/>
    <property type="match status" value="1"/>
</dbReference>
<sequence>MTRVMEFLQALHLLRPEWLWALLLLPLLGWSWWRRRRRRDIWRRTVDPHLLPHLLARGDAKGRAGLLLGALGYALAVLALSGPSWRQEQQPLWQARTPLVIALDLSARIDARDLPPSRLLQARAKLARLLHERAGGEVALLAYAGEPYTVAPLTDDAANVGLFLDALSPQVMPVAGQRTDLAIDWAAQLLRQAGFSRGDILVLSDQADAQAQQAAARAAGQGYHVSALGLGTAQGAAYRDDQGRLAHAQLDAGSLRALATAGAGRYAALTPDDSDLRALGVLRPQEADATAADESHGRVWLDQGYWLLPPLMLLALLAFRRRGGAAVLLLVLAPLAMPIPVHAQAQASKAPQAQTQASGPVAGGWWERADQVRQQRLDAGVQAYRKGDFAAAQQQFEGIDNDAGWYNLGNALARQGRYDEAIDAYDKALKLHPQMADAIANRAAVEAARKRQSSQNSKSGQQGKDGQQQKSGQQQNGQQQNGQQQNGQQQNGQQQNGQQQNGQQQNGQQQNGQQQSGQQQKDQQQAQGGQQQNGKQRDGQRGREGAKDAQQAPPKPGDAQTQQQADAAQRQQMQQAMAQQGGTDKQAAERAAAAANETPQQREQRQAVEAWLRRVPDDPGNLLRAKFRLEHERRQREQEP</sequence>
<feature type="region of interest" description="Disordered" evidence="2">
    <location>
        <begin position="443"/>
        <end position="640"/>
    </location>
</feature>
<feature type="repeat" description="TPR" evidence="1">
    <location>
        <begin position="402"/>
        <end position="435"/>
    </location>
</feature>
<feature type="compositionally biased region" description="Basic and acidic residues" evidence="2">
    <location>
        <begin position="600"/>
        <end position="617"/>
    </location>
</feature>
<dbReference type="PANTHER" id="PTHR22550">
    <property type="entry name" value="SPORE GERMINATION PROTEIN"/>
    <property type="match status" value="1"/>
</dbReference>
<dbReference type="Gene3D" id="3.40.50.410">
    <property type="entry name" value="von Willebrand factor, type A domain"/>
    <property type="match status" value="1"/>
</dbReference>
<dbReference type="EMBL" id="CP131914">
    <property type="protein sequence ID" value="XCI80224.1"/>
    <property type="molecule type" value="Genomic_DNA"/>
</dbReference>
<proteinExistence type="predicted"/>
<feature type="compositionally biased region" description="Low complexity" evidence="2">
    <location>
        <begin position="453"/>
        <end position="534"/>
    </location>
</feature>
<dbReference type="EMBL" id="JAKJPQ010000012">
    <property type="protein sequence ID" value="MCI2262778.1"/>
    <property type="molecule type" value="Genomic_DNA"/>
</dbReference>
<dbReference type="PANTHER" id="PTHR22550:SF14">
    <property type="entry name" value="VWFA DOMAIN-CONTAINING PROTEIN"/>
    <property type="match status" value="1"/>
</dbReference>
<dbReference type="AlphaFoldDB" id="A0AAU8I470"/>
<keyword evidence="7" id="KW-1185">Reference proteome</keyword>
<dbReference type="PROSITE" id="PS50005">
    <property type="entry name" value="TPR"/>
    <property type="match status" value="1"/>
</dbReference>
<dbReference type="Pfam" id="PF13519">
    <property type="entry name" value="VWA_2"/>
    <property type="match status" value="1"/>
</dbReference>
<name>A0AAU8I470_9XANT</name>
<feature type="transmembrane region" description="Helical" evidence="3">
    <location>
        <begin position="18"/>
        <end position="34"/>
    </location>
</feature>
<keyword evidence="3" id="KW-0472">Membrane</keyword>
<dbReference type="InterPro" id="IPR036465">
    <property type="entry name" value="vWFA_dom_sf"/>
</dbReference>
<dbReference type="Pfam" id="PF00515">
    <property type="entry name" value="TPR_1"/>
    <property type="match status" value="1"/>
</dbReference>
<reference evidence="5" key="2">
    <citation type="submission" date="2022-01" db="EMBL/GenBank/DDBJ databases">
        <authorList>
            <person name="Rana R."/>
            <person name="Patil P.B."/>
        </authorList>
    </citation>
    <scope>NUCLEOTIDE SEQUENCE</scope>
    <source>
        <strain evidence="5">PPL560</strain>
    </source>
</reference>
<evidence type="ECO:0000259" key="4">
    <source>
        <dbReference type="PROSITE" id="PS50234"/>
    </source>
</evidence>
<dbReference type="InterPro" id="IPR050768">
    <property type="entry name" value="UPF0353/GerABKA_families"/>
</dbReference>
<dbReference type="InterPro" id="IPR002035">
    <property type="entry name" value="VWF_A"/>
</dbReference>
<keyword evidence="1" id="KW-0802">TPR repeat</keyword>
<dbReference type="Gene3D" id="1.25.40.10">
    <property type="entry name" value="Tetratricopeptide repeat domain"/>
    <property type="match status" value="1"/>
</dbReference>
<dbReference type="SMART" id="SM00028">
    <property type="entry name" value="TPR"/>
    <property type="match status" value="1"/>
</dbReference>
<evidence type="ECO:0000256" key="1">
    <source>
        <dbReference type="PROSITE-ProRule" id="PRU00339"/>
    </source>
</evidence>
<feature type="transmembrane region" description="Helical" evidence="3">
    <location>
        <begin position="64"/>
        <end position="85"/>
    </location>
</feature>
<feature type="compositionally biased region" description="Basic and acidic residues" evidence="2">
    <location>
        <begin position="535"/>
        <end position="547"/>
    </location>
</feature>
<dbReference type="PROSITE" id="PS50234">
    <property type="entry name" value="VWFA"/>
    <property type="match status" value="1"/>
</dbReference>
<dbReference type="InterPro" id="IPR019734">
    <property type="entry name" value="TPR_rpt"/>
</dbReference>
<dbReference type="RefSeq" id="WP_242160582.1">
    <property type="nucleotide sequence ID" value="NZ_CP131914.1"/>
</dbReference>
<evidence type="ECO:0000313" key="5">
    <source>
        <dbReference type="EMBL" id="MCI2262778.1"/>
    </source>
</evidence>
<dbReference type="SMART" id="SM00327">
    <property type="entry name" value="VWA"/>
    <property type="match status" value="1"/>
</dbReference>
<feature type="compositionally biased region" description="Basic and acidic residues" evidence="2">
    <location>
        <begin position="627"/>
        <end position="640"/>
    </location>
</feature>